<dbReference type="GO" id="GO:0045892">
    <property type="term" value="P:negative regulation of DNA-templated transcription"/>
    <property type="evidence" value="ECO:0007669"/>
    <property type="project" value="UniProtKB-ARBA"/>
</dbReference>
<dbReference type="KEGG" id="qdo:H9Q78_12650"/>
<dbReference type="AlphaFoldDB" id="A0A7G9G395"/>
<dbReference type="GO" id="GO:0046872">
    <property type="term" value="F:metal ion binding"/>
    <property type="evidence" value="ECO:0007669"/>
    <property type="project" value="InterPro"/>
</dbReference>
<dbReference type="InterPro" id="IPR038390">
    <property type="entry name" value="Metal_Tscrpt_repr_sf"/>
</dbReference>
<name>A0A7G9G395_9FIRM</name>
<sequence length="102" mass="11864">MDCKKECCNCGKMKHRDEKEYKDLIHRLNRMEGQIRGIRSMVEEERYCVDILTQVQAVSSALNAFNRTLLSNHIKTCVVEDIRDGKEASVDELCKTIQKLMK</sequence>
<protein>
    <submittedName>
        <fullName evidence="1">Metal-sensing transcriptional repressor</fullName>
    </submittedName>
</protein>
<dbReference type="EMBL" id="CP060634">
    <property type="protein sequence ID" value="QNM05277.1"/>
    <property type="molecule type" value="Genomic_DNA"/>
</dbReference>
<organism evidence="1 2">
    <name type="scientific">Qiania dongpingensis</name>
    <dbReference type="NCBI Taxonomy" id="2763669"/>
    <lineage>
        <taxon>Bacteria</taxon>
        <taxon>Bacillati</taxon>
        <taxon>Bacillota</taxon>
        <taxon>Clostridia</taxon>
        <taxon>Lachnospirales</taxon>
        <taxon>Lachnospiraceae</taxon>
        <taxon>Qiania</taxon>
    </lineage>
</organism>
<evidence type="ECO:0000313" key="2">
    <source>
        <dbReference type="Proteomes" id="UP000515823"/>
    </source>
</evidence>
<dbReference type="RefSeq" id="WP_147597340.1">
    <property type="nucleotide sequence ID" value="NZ_CP060634.1"/>
</dbReference>
<dbReference type="GO" id="GO:0003677">
    <property type="term" value="F:DNA binding"/>
    <property type="evidence" value="ECO:0007669"/>
    <property type="project" value="InterPro"/>
</dbReference>
<proteinExistence type="predicted"/>
<dbReference type="InterPro" id="IPR003735">
    <property type="entry name" value="Metal_Tscrpt_repr"/>
</dbReference>
<dbReference type="Proteomes" id="UP000515823">
    <property type="component" value="Chromosome"/>
</dbReference>
<dbReference type="PANTHER" id="PTHR33677">
    <property type="entry name" value="TRANSCRIPTIONAL REPRESSOR FRMR-RELATED"/>
    <property type="match status" value="1"/>
</dbReference>
<dbReference type="Pfam" id="PF02583">
    <property type="entry name" value="Trns_repr_metal"/>
    <property type="match status" value="1"/>
</dbReference>
<keyword evidence="2" id="KW-1185">Reference proteome</keyword>
<dbReference type="Gene3D" id="1.20.58.1000">
    <property type="entry name" value="Metal-sensitive repressor, helix protomer"/>
    <property type="match status" value="1"/>
</dbReference>
<dbReference type="CDD" id="cd10156">
    <property type="entry name" value="FpFrmR-Cterm-like_DUF156"/>
    <property type="match status" value="1"/>
</dbReference>
<reference evidence="1 2" key="1">
    <citation type="submission" date="2020-08" db="EMBL/GenBank/DDBJ databases">
        <authorList>
            <person name="Liu C."/>
            <person name="Sun Q."/>
        </authorList>
    </citation>
    <scope>NUCLEOTIDE SEQUENCE [LARGE SCALE GENOMIC DNA]</scope>
    <source>
        <strain evidence="1 2">NSJ-38</strain>
    </source>
</reference>
<dbReference type="PANTHER" id="PTHR33677:SF3">
    <property type="entry name" value="COPPER-SENSING TRANSCRIPTIONAL REPRESSOR RICR"/>
    <property type="match status" value="1"/>
</dbReference>
<accession>A0A7G9G395</accession>
<evidence type="ECO:0000313" key="1">
    <source>
        <dbReference type="EMBL" id="QNM05277.1"/>
    </source>
</evidence>
<gene>
    <name evidence="1" type="ORF">H9Q78_12650</name>
</gene>